<name>W4L476_ENTF1</name>
<dbReference type="Proteomes" id="UP000019141">
    <property type="component" value="Unassembled WGS sequence"/>
</dbReference>
<evidence type="ECO:0008006" key="3">
    <source>
        <dbReference type="Google" id="ProtNLM"/>
    </source>
</evidence>
<keyword evidence="2" id="KW-1185">Reference proteome</keyword>
<dbReference type="InterPro" id="IPR022148">
    <property type="entry name" value="CopG_antitoxin"/>
</dbReference>
<evidence type="ECO:0000313" key="1">
    <source>
        <dbReference type="EMBL" id="ETW92893.1"/>
    </source>
</evidence>
<sequence length="72" mass="8094">MKKPETEAALHLRPREAESVSLTIPKDTLATIKKVAAKRDMSYQALLKLYIGQGLRQDVASIMQEIREEAVN</sequence>
<reference evidence="1 2" key="1">
    <citation type="journal article" date="2014" name="Nature">
        <title>An environmental bacterial taxon with a large and distinct metabolic repertoire.</title>
        <authorList>
            <person name="Wilson M.C."/>
            <person name="Mori T."/>
            <person name="Ruckert C."/>
            <person name="Uria A.R."/>
            <person name="Helf M.J."/>
            <person name="Takada K."/>
            <person name="Gernert C."/>
            <person name="Steffens U.A."/>
            <person name="Heycke N."/>
            <person name="Schmitt S."/>
            <person name="Rinke C."/>
            <person name="Helfrich E.J."/>
            <person name="Brachmann A.O."/>
            <person name="Gurgui C."/>
            <person name="Wakimoto T."/>
            <person name="Kracht M."/>
            <person name="Crusemann M."/>
            <person name="Hentschel U."/>
            <person name="Abe I."/>
            <person name="Matsunaga S."/>
            <person name="Kalinowski J."/>
            <person name="Takeyama H."/>
            <person name="Piel J."/>
        </authorList>
    </citation>
    <scope>NUCLEOTIDE SEQUENCE [LARGE SCALE GENOMIC DNA]</scope>
    <source>
        <strain evidence="2">TSY1</strain>
    </source>
</reference>
<dbReference type="EMBL" id="AZHW01001349">
    <property type="protein sequence ID" value="ETW92893.1"/>
    <property type="molecule type" value="Genomic_DNA"/>
</dbReference>
<gene>
    <name evidence="1" type="ORF">ETSY1_41625</name>
</gene>
<dbReference type="Pfam" id="PF12441">
    <property type="entry name" value="CopG_antitoxin"/>
    <property type="match status" value="1"/>
</dbReference>
<protein>
    <recommendedName>
        <fullName evidence="3">CopG family transcriptional regulator</fullName>
    </recommendedName>
</protein>
<evidence type="ECO:0000313" key="2">
    <source>
        <dbReference type="Proteomes" id="UP000019141"/>
    </source>
</evidence>
<dbReference type="PATRIC" id="fig|1429438.4.peg.7789"/>
<proteinExistence type="predicted"/>
<organism evidence="1 2">
    <name type="scientific">Entotheonella factor</name>
    <dbReference type="NCBI Taxonomy" id="1429438"/>
    <lineage>
        <taxon>Bacteria</taxon>
        <taxon>Pseudomonadati</taxon>
        <taxon>Nitrospinota/Tectimicrobiota group</taxon>
        <taxon>Candidatus Tectimicrobiota</taxon>
        <taxon>Candidatus Entotheonellia</taxon>
        <taxon>Candidatus Entotheonellales</taxon>
        <taxon>Candidatus Entotheonellaceae</taxon>
        <taxon>Candidatus Entotheonella</taxon>
    </lineage>
</organism>
<comment type="caution">
    <text evidence="1">The sequence shown here is derived from an EMBL/GenBank/DDBJ whole genome shotgun (WGS) entry which is preliminary data.</text>
</comment>
<dbReference type="AlphaFoldDB" id="W4L476"/>
<dbReference type="HOGENOM" id="CLU_2733293_0_0_7"/>
<accession>W4L476</accession>